<dbReference type="OrthoDB" id="3579809at2"/>
<comment type="caution">
    <text evidence="1">The sequence shown here is derived from an EMBL/GenBank/DDBJ whole genome shotgun (WGS) entry which is preliminary data.</text>
</comment>
<evidence type="ECO:0008006" key="3">
    <source>
        <dbReference type="Google" id="ProtNLM"/>
    </source>
</evidence>
<reference evidence="1 2" key="1">
    <citation type="submission" date="2015-02" db="EMBL/GenBank/DDBJ databases">
        <title>Draft genome sequences of ten Microbacterium spp. with emphasis on heavy metal contaminated environments.</title>
        <authorList>
            <person name="Corretto E."/>
        </authorList>
    </citation>
    <scope>NUCLEOTIDE SEQUENCE [LARGE SCALE GENOMIC DNA]</scope>
    <source>
        <strain evidence="1 2">DSM 8608</strain>
    </source>
</reference>
<protein>
    <recommendedName>
        <fullName evidence="3">AsnC family protein</fullName>
    </recommendedName>
</protein>
<name>A0A0M2HAT2_MICTR</name>
<proteinExistence type="predicted"/>
<organism evidence="1 2">
    <name type="scientific">Microbacterium trichothecenolyticum</name>
    <name type="common">Aureobacterium trichothecenolyticum</name>
    <dbReference type="NCBI Taxonomy" id="69370"/>
    <lineage>
        <taxon>Bacteria</taxon>
        <taxon>Bacillati</taxon>
        <taxon>Actinomycetota</taxon>
        <taxon>Actinomycetes</taxon>
        <taxon>Micrococcales</taxon>
        <taxon>Microbacteriaceae</taxon>
        <taxon>Microbacterium</taxon>
    </lineage>
</organism>
<dbReference type="PATRIC" id="fig|69370.6.peg.3121"/>
<dbReference type="STRING" id="69370.RS82_03066"/>
<sequence>MSGDELTTLIGAAGGREPIAELHRLAEVRRELARAEEVQVRKARNLGFSWQAIAGALGVSRQAVHKKYGRR</sequence>
<dbReference type="AlphaFoldDB" id="A0A0M2HAT2"/>
<dbReference type="Proteomes" id="UP000034098">
    <property type="component" value="Unassembled WGS sequence"/>
</dbReference>
<evidence type="ECO:0000313" key="2">
    <source>
        <dbReference type="Proteomes" id="UP000034098"/>
    </source>
</evidence>
<dbReference type="EMBL" id="JYJA01000038">
    <property type="protein sequence ID" value="KJL41150.1"/>
    <property type="molecule type" value="Genomic_DNA"/>
</dbReference>
<evidence type="ECO:0000313" key="1">
    <source>
        <dbReference type="EMBL" id="KJL41150.1"/>
    </source>
</evidence>
<accession>A0A0M2HAT2</accession>
<keyword evidence="2" id="KW-1185">Reference proteome</keyword>
<dbReference type="RefSeq" id="WP_045300911.1">
    <property type="nucleotide sequence ID" value="NZ_CP169427.1"/>
</dbReference>
<gene>
    <name evidence="1" type="ORF">RS82_03066</name>
</gene>